<organism evidence="6 7">
    <name type="scientific">Iphiclides podalirius</name>
    <name type="common">scarce swallowtail</name>
    <dbReference type="NCBI Taxonomy" id="110791"/>
    <lineage>
        <taxon>Eukaryota</taxon>
        <taxon>Metazoa</taxon>
        <taxon>Ecdysozoa</taxon>
        <taxon>Arthropoda</taxon>
        <taxon>Hexapoda</taxon>
        <taxon>Insecta</taxon>
        <taxon>Pterygota</taxon>
        <taxon>Neoptera</taxon>
        <taxon>Endopterygota</taxon>
        <taxon>Lepidoptera</taxon>
        <taxon>Glossata</taxon>
        <taxon>Ditrysia</taxon>
        <taxon>Papilionoidea</taxon>
        <taxon>Papilionidae</taxon>
        <taxon>Papilioninae</taxon>
        <taxon>Iphiclides</taxon>
    </lineage>
</organism>
<dbReference type="InterPro" id="IPR001223">
    <property type="entry name" value="Glyco_hydro18_cat"/>
</dbReference>
<dbReference type="Proteomes" id="UP000837857">
    <property type="component" value="Chromosome 23"/>
</dbReference>
<evidence type="ECO:0000256" key="2">
    <source>
        <dbReference type="ARBA" id="ARBA00023295"/>
    </source>
</evidence>
<feature type="non-terminal residue" evidence="6">
    <location>
        <position position="1"/>
    </location>
</feature>
<keyword evidence="2 3" id="KW-0326">Glycosidase</keyword>
<proteinExistence type="inferred from homology"/>
<name>A0ABN8IJ88_9NEOP</name>
<dbReference type="InterPro" id="IPR011583">
    <property type="entry name" value="Chitinase_II/V-like_cat"/>
</dbReference>
<dbReference type="InterPro" id="IPR001579">
    <property type="entry name" value="Glyco_hydro_18_chit_AS"/>
</dbReference>
<dbReference type="EMBL" id="OW152835">
    <property type="protein sequence ID" value="CAH2056350.1"/>
    <property type="molecule type" value="Genomic_DNA"/>
</dbReference>
<evidence type="ECO:0000256" key="3">
    <source>
        <dbReference type="RuleBase" id="RU000489"/>
    </source>
</evidence>
<dbReference type="InterPro" id="IPR029070">
    <property type="entry name" value="Chitinase_insertion_sf"/>
</dbReference>
<comment type="similarity">
    <text evidence="4">Belongs to the glycosyl hydrolase 18 family.</text>
</comment>
<dbReference type="InterPro" id="IPR017853">
    <property type="entry name" value="GH"/>
</dbReference>
<dbReference type="SUPFAM" id="SSF51445">
    <property type="entry name" value="(Trans)glycosidases"/>
    <property type="match status" value="1"/>
</dbReference>
<accession>A0ABN8IJ88</accession>
<feature type="domain" description="GH18" evidence="5">
    <location>
        <begin position="17"/>
        <end position="390"/>
    </location>
</feature>
<dbReference type="SUPFAM" id="SSF54556">
    <property type="entry name" value="Chitinase insertion domain"/>
    <property type="match status" value="1"/>
</dbReference>
<evidence type="ECO:0000313" key="7">
    <source>
        <dbReference type="Proteomes" id="UP000837857"/>
    </source>
</evidence>
<dbReference type="PROSITE" id="PS51910">
    <property type="entry name" value="GH18_2"/>
    <property type="match status" value="1"/>
</dbReference>
<dbReference type="Pfam" id="PF00704">
    <property type="entry name" value="Glyco_hydro_18"/>
    <property type="match status" value="1"/>
</dbReference>
<dbReference type="Gene3D" id="3.10.50.10">
    <property type="match status" value="1"/>
</dbReference>
<dbReference type="PROSITE" id="PS01095">
    <property type="entry name" value="GH18_1"/>
    <property type="match status" value="1"/>
</dbReference>
<gene>
    <name evidence="6" type="ORF">IPOD504_LOCUS9582</name>
</gene>
<dbReference type="SMART" id="SM00636">
    <property type="entry name" value="Glyco_18"/>
    <property type="match status" value="1"/>
</dbReference>
<reference evidence="6" key="1">
    <citation type="submission" date="2022-03" db="EMBL/GenBank/DDBJ databases">
        <authorList>
            <person name="Martin H S."/>
        </authorList>
    </citation>
    <scope>NUCLEOTIDE SEQUENCE</scope>
</reference>
<evidence type="ECO:0000256" key="1">
    <source>
        <dbReference type="ARBA" id="ARBA00022801"/>
    </source>
</evidence>
<dbReference type="PANTHER" id="PTHR11177:SF403">
    <property type="entry name" value="CHITINASE 2-RELATED"/>
    <property type="match status" value="1"/>
</dbReference>
<dbReference type="InterPro" id="IPR050314">
    <property type="entry name" value="Glycosyl_Hydrlase_18"/>
</dbReference>
<evidence type="ECO:0000313" key="6">
    <source>
        <dbReference type="EMBL" id="CAH2056350.1"/>
    </source>
</evidence>
<keyword evidence="1 3" id="KW-0378">Hydrolase</keyword>
<dbReference type="CDD" id="cd02872">
    <property type="entry name" value="GH18_chitolectin_chitotriosidase"/>
    <property type="match status" value="1"/>
</dbReference>
<dbReference type="Gene3D" id="3.20.20.80">
    <property type="entry name" value="Glycosidases"/>
    <property type="match status" value="1"/>
</dbReference>
<evidence type="ECO:0000256" key="4">
    <source>
        <dbReference type="RuleBase" id="RU004453"/>
    </source>
</evidence>
<evidence type="ECO:0000259" key="5">
    <source>
        <dbReference type="PROSITE" id="PS51910"/>
    </source>
</evidence>
<dbReference type="PANTHER" id="PTHR11177">
    <property type="entry name" value="CHITINASE"/>
    <property type="match status" value="1"/>
</dbReference>
<sequence>MAAVLEGQTLGGPMHGKVVVCYIGTWATYRPGDGQFNLENLEPSLCTHIVYAFAGLDENTMGIKSLDPWHDLEKNNGSEGYRGLVALKMRYPHLKITIAIGGWNEGSSKFSTMAATPETRAKFIQSVLVFLNLYKFDGLDLDWEYPAKRDGRPIDRANFVLLVKELKEAFESNGYLLTAAIGAGKETMEAAYDLHKLSGYLDFIHMMCYDYHGTWDGVVGANAPLKGTSDDDVLSVEYTIKYLLSNGVSPYKMVLGLPLYGRNFILKEDTQDIEFGRTPAEQTGFKGPYTREAGFMGYNEICMEVTNKSSKWTHHWHDQSATPYLRDGKRIIAYDNTRSIAIKVKMAIEYNLGGLMVWSIDTDDFRGNCDKEADSYYDFIQQYNKIVDDPLLKKALKSLNLPEAGRFENLNRRTAYVVSNNKLHLRLPEPQYSNYPLMHTINEATKLALEEKRILDEMERTTQQNEIPDEPDSASGLAISTVTVICSVMIGLFRL</sequence>
<protein>
    <recommendedName>
        <fullName evidence="5">GH18 domain-containing protein</fullName>
    </recommendedName>
</protein>
<keyword evidence="7" id="KW-1185">Reference proteome</keyword>